<evidence type="ECO:0008006" key="3">
    <source>
        <dbReference type="Google" id="ProtNLM"/>
    </source>
</evidence>
<sequence length="331" mass="39553">MVLGPEEPHNDLEDAKERYITNKRLQEEELVFRHVFARSDTTYDTDALVLNNIRDLVLYFMHREFLTYKFVYFMHHRVEYQLLHSLTIYFEYFLQMVEFVMIHRDELSGSMAQIQSEQTNDEAGVLHVSRPISDSGGPQLQHNQGGRRLRHPIWDKNFREQFLACSNQIVWIAMHRRAYNIIEMEMNRFFSSEHFVTALMEYPIFTTVEKSRNKIVNYLMQVSELIQEMQDPKEEDLPILSIGDRKYRGTDIRIMEMEMEYIVPSPQLRLIDLDWPAVLCSNFSLKHDPYLIVRQPRLAIPKMDVTMRRLMAKIYGTFFKINEIYDLPPMH</sequence>
<gene>
    <name evidence="1" type="ORF">DGUA_6G016267</name>
</gene>
<keyword evidence="2" id="KW-1185">Reference proteome</keyword>
<dbReference type="Pfam" id="PF14895">
    <property type="entry name" value="PPPI_inhib"/>
    <property type="match status" value="2"/>
</dbReference>
<proteinExistence type="predicted"/>
<dbReference type="PANTHER" id="PTHR21055:SF3">
    <property type="entry name" value="PROTEIN PHOSPHATASE 1 REGULATORY SUBUNIT 36"/>
    <property type="match status" value="1"/>
</dbReference>
<dbReference type="OrthoDB" id="6724830at2759"/>
<organism evidence="1 2">
    <name type="scientific">Drosophila guanche</name>
    <name type="common">Fruit fly</name>
    <dbReference type="NCBI Taxonomy" id="7266"/>
    <lineage>
        <taxon>Eukaryota</taxon>
        <taxon>Metazoa</taxon>
        <taxon>Ecdysozoa</taxon>
        <taxon>Arthropoda</taxon>
        <taxon>Hexapoda</taxon>
        <taxon>Insecta</taxon>
        <taxon>Pterygota</taxon>
        <taxon>Neoptera</taxon>
        <taxon>Endopterygota</taxon>
        <taxon>Diptera</taxon>
        <taxon>Brachycera</taxon>
        <taxon>Muscomorpha</taxon>
        <taxon>Ephydroidea</taxon>
        <taxon>Drosophilidae</taxon>
        <taxon>Drosophila</taxon>
        <taxon>Sophophora</taxon>
    </lineage>
</organism>
<accession>A0A3B0JNJ1</accession>
<evidence type="ECO:0000313" key="1">
    <source>
        <dbReference type="EMBL" id="SPP83794.1"/>
    </source>
</evidence>
<dbReference type="AlphaFoldDB" id="A0A3B0JNJ1"/>
<dbReference type="InterPro" id="IPR026142">
    <property type="entry name" value="Pro_pase_1_reg_su_36"/>
</dbReference>
<name>A0A3B0JNJ1_DROGU</name>
<dbReference type="EMBL" id="OUUW01000008">
    <property type="protein sequence ID" value="SPP83794.1"/>
    <property type="molecule type" value="Genomic_DNA"/>
</dbReference>
<dbReference type="Proteomes" id="UP000268350">
    <property type="component" value="Unassembled WGS sequence"/>
</dbReference>
<dbReference type="PANTHER" id="PTHR21055">
    <property type="entry name" value="PROTEIN PHOSPHATASE 1 REGULATORY SUBUNIT 36"/>
    <property type="match status" value="1"/>
</dbReference>
<evidence type="ECO:0000313" key="2">
    <source>
        <dbReference type="Proteomes" id="UP000268350"/>
    </source>
</evidence>
<protein>
    <recommendedName>
        <fullName evidence="3">Protein phosphatase 1 regulatory subunit 36</fullName>
    </recommendedName>
</protein>
<dbReference type="OMA" id="SHAIYLK"/>
<dbReference type="GO" id="GO:0019902">
    <property type="term" value="F:phosphatase binding"/>
    <property type="evidence" value="ECO:0007669"/>
    <property type="project" value="InterPro"/>
</dbReference>
<reference evidence="2" key="1">
    <citation type="submission" date="2018-01" db="EMBL/GenBank/DDBJ databases">
        <authorList>
            <person name="Alioto T."/>
            <person name="Alioto T."/>
        </authorList>
    </citation>
    <scope>NUCLEOTIDE SEQUENCE [LARGE SCALE GENOMIC DNA]</scope>
</reference>